<keyword evidence="2" id="KW-1185">Reference proteome</keyword>
<evidence type="ECO:0000313" key="2">
    <source>
        <dbReference type="Proteomes" id="UP000054485"/>
    </source>
</evidence>
<organism evidence="1 2">
    <name type="scientific">Suillus luteus UH-Slu-Lm8-n1</name>
    <dbReference type="NCBI Taxonomy" id="930992"/>
    <lineage>
        <taxon>Eukaryota</taxon>
        <taxon>Fungi</taxon>
        <taxon>Dikarya</taxon>
        <taxon>Basidiomycota</taxon>
        <taxon>Agaricomycotina</taxon>
        <taxon>Agaricomycetes</taxon>
        <taxon>Agaricomycetidae</taxon>
        <taxon>Boletales</taxon>
        <taxon>Suillineae</taxon>
        <taxon>Suillaceae</taxon>
        <taxon>Suillus</taxon>
    </lineage>
</organism>
<gene>
    <name evidence="1" type="ORF">CY34DRAFT_204707</name>
</gene>
<dbReference type="AlphaFoldDB" id="A0A0D0AU33"/>
<dbReference type="EMBL" id="KN835268">
    <property type="protein sequence ID" value="KIK41459.1"/>
    <property type="molecule type" value="Genomic_DNA"/>
</dbReference>
<name>A0A0D0AU33_9AGAM</name>
<accession>A0A0D0AU33</accession>
<dbReference type="HOGENOM" id="CLU_1846420_0_0_1"/>
<dbReference type="Proteomes" id="UP000054485">
    <property type="component" value="Unassembled WGS sequence"/>
</dbReference>
<sequence length="139" mass="15527">MSLGVRERVLPYALRDSIRSARMVSSSGCSCYEKRRERKSRSYRNVVKNAGLLERLWLLLGAKLNVATGSVNTTSRWKNGTCSLHVTNTAVRTLNKSHLEPPVTASAMLTQLFASLSDILIAFIPSRSHHSSRHAHHRS</sequence>
<reference evidence="1 2" key="1">
    <citation type="submission" date="2014-04" db="EMBL/GenBank/DDBJ databases">
        <authorList>
            <consortium name="DOE Joint Genome Institute"/>
            <person name="Kuo A."/>
            <person name="Ruytinx J."/>
            <person name="Rineau F."/>
            <person name="Colpaert J."/>
            <person name="Kohler A."/>
            <person name="Nagy L.G."/>
            <person name="Floudas D."/>
            <person name="Copeland A."/>
            <person name="Barry K.W."/>
            <person name="Cichocki N."/>
            <person name="Veneault-Fourrey C."/>
            <person name="LaButti K."/>
            <person name="Lindquist E.A."/>
            <person name="Lipzen A."/>
            <person name="Lundell T."/>
            <person name="Morin E."/>
            <person name="Murat C."/>
            <person name="Sun H."/>
            <person name="Tunlid A."/>
            <person name="Henrissat B."/>
            <person name="Grigoriev I.V."/>
            <person name="Hibbett D.S."/>
            <person name="Martin F."/>
            <person name="Nordberg H.P."/>
            <person name="Cantor M.N."/>
            <person name="Hua S.X."/>
        </authorList>
    </citation>
    <scope>NUCLEOTIDE SEQUENCE [LARGE SCALE GENOMIC DNA]</scope>
    <source>
        <strain evidence="1 2">UH-Slu-Lm8-n1</strain>
    </source>
</reference>
<proteinExistence type="predicted"/>
<protein>
    <submittedName>
        <fullName evidence="1">Uncharacterized protein</fullName>
    </submittedName>
</protein>
<evidence type="ECO:0000313" key="1">
    <source>
        <dbReference type="EMBL" id="KIK41459.1"/>
    </source>
</evidence>
<dbReference type="InParanoid" id="A0A0D0AU33"/>
<reference evidence="2" key="2">
    <citation type="submission" date="2015-01" db="EMBL/GenBank/DDBJ databases">
        <title>Evolutionary Origins and Diversification of the Mycorrhizal Mutualists.</title>
        <authorList>
            <consortium name="DOE Joint Genome Institute"/>
            <consortium name="Mycorrhizal Genomics Consortium"/>
            <person name="Kohler A."/>
            <person name="Kuo A."/>
            <person name="Nagy L.G."/>
            <person name="Floudas D."/>
            <person name="Copeland A."/>
            <person name="Barry K.W."/>
            <person name="Cichocki N."/>
            <person name="Veneault-Fourrey C."/>
            <person name="LaButti K."/>
            <person name="Lindquist E.A."/>
            <person name="Lipzen A."/>
            <person name="Lundell T."/>
            <person name="Morin E."/>
            <person name="Murat C."/>
            <person name="Riley R."/>
            <person name="Ohm R."/>
            <person name="Sun H."/>
            <person name="Tunlid A."/>
            <person name="Henrissat B."/>
            <person name="Grigoriev I.V."/>
            <person name="Hibbett D.S."/>
            <person name="Martin F."/>
        </authorList>
    </citation>
    <scope>NUCLEOTIDE SEQUENCE [LARGE SCALE GENOMIC DNA]</scope>
    <source>
        <strain evidence="2">UH-Slu-Lm8-n1</strain>
    </source>
</reference>